<proteinExistence type="predicted"/>
<dbReference type="SUPFAM" id="SSF51604">
    <property type="entry name" value="Enolase C-terminal domain-like"/>
    <property type="match status" value="1"/>
</dbReference>
<organism evidence="5 6">
    <name type="scientific">Halorarum halophilum</name>
    <dbReference type="NCBI Taxonomy" id="2743090"/>
    <lineage>
        <taxon>Archaea</taxon>
        <taxon>Methanobacteriati</taxon>
        <taxon>Methanobacteriota</taxon>
        <taxon>Stenosarchaea group</taxon>
        <taxon>Halobacteria</taxon>
        <taxon>Halobacteriales</taxon>
        <taxon>Haloferacaceae</taxon>
        <taxon>Halorarum</taxon>
    </lineage>
</organism>
<dbReference type="InterPro" id="IPR034593">
    <property type="entry name" value="DgoD-like"/>
</dbReference>
<dbReference type="Gene3D" id="3.30.390.10">
    <property type="entry name" value="Enolase-like, N-terminal domain"/>
    <property type="match status" value="1"/>
</dbReference>
<dbReference type="OrthoDB" id="42605at2157"/>
<evidence type="ECO:0000256" key="2">
    <source>
        <dbReference type="ARBA" id="ARBA00005183"/>
    </source>
</evidence>
<evidence type="ECO:0000256" key="1">
    <source>
        <dbReference type="ARBA" id="ARBA00001426"/>
    </source>
</evidence>
<evidence type="ECO:0000313" key="5">
    <source>
        <dbReference type="EMBL" id="QLG27292.1"/>
    </source>
</evidence>
<dbReference type="RefSeq" id="WP_179168867.1">
    <property type="nucleotide sequence ID" value="NZ_CP058529.1"/>
</dbReference>
<evidence type="ECO:0000256" key="3">
    <source>
        <dbReference type="ARBA" id="ARBA00011973"/>
    </source>
</evidence>
<keyword evidence="6" id="KW-1185">Reference proteome</keyword>
<dbReference type="KEGG" id="halg:HUG10_06910"/>
<dbReference type="SMART" id="SM00922">
    <property type="entry name" value="MR_MLE"/>
    <property type="match status" value="1"/>
</dbReference>
<dbReference type="Pfam" id="PF13378">
    <property type="entry name" value="MR_MLE_C"/>
    <property type="match status" value="1"/>
</dbReference>
<dbReference type="Pfam" id="PF02746">
    <property type="entry name" value="MR_MLE_N"/>
    <property type="match status" value="1"/>
</dbReference>
<dbReference type="GO" id="GO:0008872">
    <property type="term" value="F:glucarate dehydratase activity"/>
    <property type="evidence" value="ECO:0007669"/>
    <property type="project" value="UniProtKB-EC"/>
</dbReference>
<evidence type="ECO:0000313" key="6">
    <source>
        <dbReference type="Proteomes" id="UP000509750"/>
    </source>
</evidence>
<dbReference type="GeneID" id="56028549"/>
<dbReference type="InterPro" id="IPR013342">
    <property type="entry name" value="Mandelate_racemase_C"/>
</dbReference>
<dbReference type="EC" id="4.2.1.40" evidence="3"/>
<dbReference type="SUPFAM" id="SSF54826">
    <property type="entry name" value="Enolase N-terminal domain-like"/>
    <property type="match status" value="1"/>
</dbReference>
<dbReference type="PANTHER" id="PTHR48080:SF4">
    <property type="entry name" value="GLUCARATE DEHYDRATASE"/>
    <property type="match status" value="1"/>
</dbReference>
<dbReference type="InterPro" id="IPR036849">
    <property type="entry name" value="Enolase-like_C_sf"/>
</dbReference>
<dbReference type="InterPro" id="IPR029065">
    <property type="entry name" value="Enolase_C-like"/>
</dbReference>
<feature type="domain" description="Mandelate racemase/muconate lactonizing enzyme C-terminal" evidence="4">
    <location>
        <begin position="149"/>
        <end position="248"/>
    </location>
</feature>
<comment type="pathway">
    <text evidence="2">Carbohydrate acid metabolism; D-glucarate degradation; 2,5-dioxopentanoate from D-glucarate: step 1/2.</text>
</comment>
<reference evidence="5 6" key="1">
    <citation type="submission" date="2020-07" db="EMBL/GenBank/DDBJ databases">
        <title>Gai3-2, isolated from salt lake.</title>
        <authorList>
            <person name="Cui H."/>
            <person name="Shi X."/>
        </authorList>
    </citation>
    <scope>NUCLEOTIDE SEQUENCE [LARGE SCALE GENOMIC DNA]</scope>
    <source>
        <strain evidence="5 6">Gai3-2</strain>
    </source>
</reference>
<dbReference type="Proteomes" id="UP000509750">
    <property type="component" value="Chromosome"/>
</dbReference>
<accession>A0A7D5GBB1</accession>
<dbReference type="EMBL" id="CP058529">
    <property type="protein sequence ID" value="QLG27292.1"/>
    <property type="molecule type" value="Genomic_DNA"/>
</dbReference>
<gene>
    <name evidence="5" type="ORF">HUG10_06910</name>
</gene>
<name>A0A7D5GBB1_9EURY</name>
<dbReference type="InterPro" id="IPR013341">
    <property type="entry name" value="Mandelate_racemase_N_dom"/>
</dbReference>
<dbReference type="Gene3D" id="3.20.20.120">
    <property type="entry name" value="Enolase-like C-terminal domain"/>
    <property type="match status" value="1"/>
</dbReference>
<dbReference type="PANTHER" id="PTHR48080">
    <property type="entry name" value="D-GALACTONATE DEHYDRATASE-RELATED"/>
    <property type="match status" value="1"/>
</dbReference>
<dbReference type="SFLD" id="SFLDS00001">
    <property type="entry name" value="Enolase"/>
    <property type="match status" value="1"/>
</dbReference>
<dbReference type="InterPro" id="IPR029017">
    <property type="entry name" value="Enolase-like_N"/>
</dbReference>
<dbReference type="AlphaFoldDB" id="A0A7D5GBB1"/>
<evidence type="ECO:0000259" key="4">
    <source>
        <dbReference type="SMART" id="SM00922"/>
    </source>
</evidence>
<protein>
    <recommendedName>
        <fullName evidence="3">glucarate dehydratase</fullName>
        <ecNumber evidence="3">4.2.1.40</ecNumber>
    </recommendedName>
</protein>
<sequence length="390" mass="42767">MAMRISELEIHEFTYRLDDVGMSHGHQGYDPGNVLEPPGFVLTIRTADGLEGHYRGFYFVPPMLAQIRMASSALLDRDPLEREDIWQDLWKAMRHLDHVGMGPIDVALWDLAGNHYGASVSELLGGTSEPVPAYASTFMADDNGGLDSPEAYADFAEECLDRGFPAYKLHGFGAPDGDVAACRAVADRVGDEMDLMLDPASEYDTYADTLRVGRALDELDFFWYEDPMADGGESMEMTRQLARDLDTPILGVEHVRGGPYTRANHLADEALDLVRADAHLDGGITGAMKIANVAESFGRDVELHVGGPAHLHCMSAIRNTNYYEHGLVHPAGIEWMSAQGFLESPEHIDDDGTVPIPDGPGLGVEVDWDFVDERLTNHEVIDEPLVSGLA</sequence>
<comment type="catalytic activity">
    <reaction evidence="1">
        <text>D-glucarate = 5-dehydro-4-deoxy-D-glucarate + H2O</text>
        <dbReference type="Rhea" id="RHEA:14573"/>
        <dbReference type="ChEBI" id="CHEBI:15377"/>
        <dbReference type="ChEBI" id="CHEBI:30612"/>
        <dbReference type="ChEBI" id="CHEBI:42819"/>
        <dbReference type="EC" id="4.2.1.40"/>
    </reaction>
</comment>